<evidence type="ECO:0000259" key="3">
    <source>
        <dbReference type="PROSITE" id="PS51186"/>
    </source>
</evidence>
<comment type="caution">
    <text evidence="4">The sequence shown here is derived from an EMBL/GenBank/DDBJ whole genome shotgun (WGS) entry which is preliminary data.</text>
</comment>
<dbReference type="PANTHER" id="PTHR10545">
    <property type="entry name" value="DIAMINE N-ACETYLTRANSFERASE"/>
    <property type="match status" value="1"/>
</dbReference>
<accession>A0A373A3V1</accession>
<evidence type="ECO:0000256" key="2">
    <source>
        <dbReference type="ARBA" id="ARBA00023315"/>
    </source>
</evidence>
<dbReference type="InterPro" id="IPR000182">
    <property type="entry name" value="GNAT_dom"/>
</dbReference>
<evidence type="ECO:0000256" key="1">
    <source>
        <dbReference type="ARBA" id="ARBA00022679"/>
    </source>
</evidence>
<dbReference type="Proteomes" id="UP000263377">
    <property type="component" value="Unassembled WGS sequence"/>
</dbReference>
<reference evidence="4 5" key="1">
    <citation type="submission" date="2018-08" db="EMBL/GenBank/DDBJ databases">
        <title>Diversity &amp; Physiological Properties of Lignin-Decomposing Actinobacteria from Soil.</title>
        <authorList>
            <person name="Roh S.G."/>
            <person name="Kim S.B."/>
        </authorList>
    </citation>
    <scope>NUCLEOTIDE SEQUENCE [LARGE SCALE GENOMIC DNA]</scope>
    <source>
        <strain evidence="4 5">MMS17-GH009</strain>
    </source>
</reference>
<dbReference type="AlphaFoldDB" id="A0A373A3V1"/>
<organism evidence="4 5">
    <name type="scientific">Kitasatospora xanthocidica</name>
    <dbReference type="NCBI Taxonomy" id="83382"/>
    <lineage>
        <taxon>Bacteria</taxon>
        <taxon>Bacillati</taxon>
        <taxon>Actinomycetota</taxon>
        <taxon>Actinomycetes</taxon>
        <taxon>Kitasatosporales</taxon>
        <taxon>Streptomycetaceae</taxon>
        <taxon>Kitasatospora</taxon>
    </lineage>
</organism>
<dbReference type="Gene3D" id="3.40.630.30">
    <property type="match status" value="1"/>
</dbReference>
<dbReference type="CDD" id="cd04301">
    <property type="entry name" value="NAT_SF"/>
    <property type="match status" value="1"/>
</dbReference>
<gene>
    <name evidence="4" type="ORF">DR950_08525</name>
</gene>
<dbReference type="Pfam" id="PF00583">
    <property type="entry name" value="Acetyltransf_1"/>
    <property type="match status" value="1"/>
</dbReference>
<evidence type="ECO:0000313" key="5">
    <source>
        <dbReference type="Proteomes" id="UP000263377"/>
    </source>
</evidence>
<keyword evidence="2" id="KW-0012">Acyltransferase</keyword>
<dbReference type="RefSeq" id="WP_049661127.1">
    <property type="nucleotide sequence ID" value="NZ_QVIG01000001.1"/>
</dbReference>
<proteinExistence type="predicted"/>
<keyword evidence="5" id="KW-1185">Reference proteome</keyword>
<dbReference type="GO" id="GO:0008080">
    <property type="term" value="F:N-acetyltransferase activity"/>
    <property type="evidence" value="ECO:0007669"/>
    <property type="project" value="TreeGrafter"/>
</dbReference>
<dbReference type="PROSITE" id="PS51186">
    <property type="entry name" value="GNAT"/>
    <property type="match status" value="1"/>
</dbReference>
<dbReference type="InterPro" id="IPR051016">
    <property type="entry name" value="Diverse_Substrate_AcTransf"/>
</dbReference>
<dbReference type="SUPFAM" id="SSF55729">
    <property type="entry name" value="Acyl-CoA N-acyltransferases (Nat)"/>
    <property type="match status" value="1"/>
</dbReference>
<protein>
    <submittedName>
        <fullName evidence="4">GNAT family N-acetyltransferase</fullName>
    </submittedName>
</protein>
<dbReference type="PANTHER" id="PTHR10545:SF42">
    <property type="entry name" value="ACETYLTRANSFERASE"/>
    <property type="match status" value="1"/>
</dbReference>
<keyword evidence="1 4" id="KW-0808">Transferase</keyword>
<dbReference type="InterPro" id="IPR016181">
    <property type="entry name" value="Acyl_CoA_acyltransferase"/>
</dbReference>
<sequence length="159" mass="17843">MNDTSTARWSVGVPEAGDYPAWRELFRGYCEFYRVPIPEEKAELVWSWVMDPGHEVAGLLVRDGEGRPVGLAHYRPFSRPLHGAVGCFLDDLFVAPEVRGGGAVDALLGRLREIAAERGWNTVRWITSEDNYRARGKYDKVANQTRFITYDMAPEAPAG</sequence>
<evidence type="ECO:0000313" key="4">
    <source>
        <dbReference type="EMBL" id="RGD62741.1"/>
    </source>
</evidence>
<dbReference type="EMBL" id="QVIG01000001">
    <property type="protein sequence ID" value="RGD62741.1"/>
    <property type="molecule type" value="Genomic_DNA"/>
</dbReference>
<feature type="domain" description="N-acetyltransferase" evidence="3">
    <location>
        <begin position="17"/>
        <end position="157"/>
    </location>
</feature>
<name>A0A373A3V1_9ACTN</name>